<dbReference type="AlphaFoldDB" id="A0AA38IW99"/>
<keyword evidence="8" id="KW-0675">Receptor</keyword>
<evidence type="ECO:0000313" key="11">
    <source>
        <dbReference type="EMBL" id="KAJ3663565.1"/>
    </source>
</evidence>
<evidence type="ECO:0000256" key="4">
    <source>
        <dbReference type="ARBA" id="ARBA00022692"/>
    </source>
</evidence>
<evidence type="ECO:0000256" key="1">
    <source>
        <dbReference type="ARBA" id="ARBA00004651"/>
    </source>
</evidence>
<keyword evidence="2" id="KW-1003">Cell membrane</keyword>
<dbReference type="EMBL" id="JALNTZ010000002">
    <property type="protein sequence ID" value="KAJ3663565.1"/>
    <property type="molecule type" value="Genomic_DNA"/>
</dbReference>
<evidence type="ECO:0000256" key="9">
    <source>
        <dbReference type="ARBA" id="ARBA00023224"/>
    </source>
</evidence>
<dbReference type="Pfam" id="PF02949">
    <property type="entry name" value="7tm_6"/>
    <property type="match status" value="1"/>
</dbReference>
<organism evidence="11 12">
    <name type="scientific">Zophobas morio</name>
    <dbReference type="NCBI Taxonomy" id="2755281"/>
    <lineage>
        <taxon>Eukaryota</taxon>
        <taxon>Metazoa</taxon>
        <taxon>Ecdysozoa</taxon>
        <taxon>Arthropoda</taxon>
        <taxon>Hexapoda</taxon>
        <taxon>Insecta</taxon>
        <taxon>Pterygota</taxon>
        <taxon>Neoptera</taxon>
        <taxon>Endopterygota</taxon>
        <taxon>Coleoptera</taxon>
        <taxon>Polyphaga</taxon>
        <taxon>Cucujiformia</taxon>
        <taxon>Tenebrionidae</taxon>
        <taxon>Zophobas</taxon>
    </lineage>
</organism>
<evidence type="ECO:0000256" key="5">
    <source>
        <dbReference type="ARBA" id="ARBA00022725"/>
    </source>
</evidence>
<protein>
    <submittedName>
        <fullName evidence="11">Uncharacterized protein</fullName>
    </submittedName>
</protein>
<reference evidence="11" key="1">
    <citation type="journal article" date="2023" name="G3 (Bethesda)">
        <title>Whole genome assemblies of Zophobas morio and Tenebrio molitor.</title>
        <authorList>
            <person name="Kaur S."/>
            <person name="Stinson S.A."/>
            <person name="diCenzo G.C."/>
        </authorList>
    </citation>
    <scope>NUCLEOTIDE SEQUENCE</scope>
    <source>
        <strain evidence="11">QUZm001</strain>
    </source>
</reference>
<comment type="subcellular location">
    <subcellularLocation>
        <location evidence="1">Cell membrane</location>
        <topology evidence="1">Multi-pass membrane protein</topology>
    </subcellularLocation>
</comment>
<dbReference type="GO" id="GO:0005886">
    <property type="term" value="C:plasma membrane"/>
    <property type="evidence" value="ECO:0007669"/>
    <property type="project" value="UniProtKB-SubCell"/>
</dbReference>
<proteinExistence type="predicted"/>
<keyword evidence="5" id="KW-0552">Olfaction</keyword>
<keyword evidence="7 10" id="KW-0472">Membrane</keyword>
<gene>
    <name evidence="11" type="ORF">Zmor_007816</name>
</gene>
<dbReference type="PANTHER" id="PTHR21137">
    <property type="entry name" value="ODORANT RECEPTOR"/>
    <property type="match status" value="1"/>
</dbReference>
<evidence type="ECO:0000256" key="6">
    <source>
        <dbReference type="ARBA" id="ARBA00022989"/>
    </source>
</evidence>
<name>A0AA38IW99_9CUCU</name>
<dbReference type="GO" id="GO:0005549">
    <property type="term" value="F:odorant binding"/>
    <property type="evidence" value="ECO:0007669"/>
    <property type="project" value="InterPro"/>
</dbReference>
<feature type="transmembrane region" description="Helical" evidence="10">
    <location>
        <begin position="14"/>
        <end position="35"/>
    </location>
</feature>
<dbReference type="GO" id="GO:0004984">
    <property type="term" value="F:olfactory receptor activity"/>
    <property type="evidence" value="ECO:0007669"/>
    <property type="project" value="InterPro"/>
</dbReference>
<keyword evidence="6 10" id="KW-1133">Transmembrane helix</keyword>
<keyword evidence="12" id="KW-1185">Reference proteome</keyword>
<keyword evidence="3" id="KW-0716">Sensory transduction</keyword>
<keyword evidence="4 10" id="KW-0812">Transmembrane</keyword>
<comment type="caution">
    <text evidence="11">The sequence shown here is derived from an EMBL/GenBank/DDBJ whole genome shotgun (WGS) entry which is preliminary data.</text>
</comment>
<evidence type="ECO:0000256" key="3">
    <source>
        <dbReference type="ARBA" id="ARBA00022606"/>
    </source>
</evidence>
<dbReference type="PANTHER" id="PTHR21137:SF35">
    <property type="entry name" value="ODORANT RECEPTOR 19A-RELATED"/>
    <property type="match status" value="1"/>
</dbReference>
<evidence type="ECO:0000256" key="2">
    <source>
        <dbReference type="ARBA" id="ARBA00022475"/>
    </source>
</evidence>
<keyword evidence="9" id="KW-0807">Transducer</keyword>
<evidence type="ECO:0000256" key="10">
    <source>
        <dbReference type="SAM" id="Phobius"/>
    </source>
</evidence>
<evidence type="ECO:0000256" key="8">
    <source>
        <dbReference type="ARBA" id="ARBA00023170"/>
    </source>
</evidence>
<evidence type="ECO:0000313" key="12">
    <source>
        <dbReference type="Proteomes" id="UP001168821"/>
    </source>
</evidence>
<dbReference type="GO" id="GO:0007165">
    <property type="term" value="P:signal transduction"/>
    <property type="evidence" value="ECO:0007669"/>
    <property type="project" value="UniProtKB-KW"/>
</dbReference>
<dbReference type="Proteomes" id="UP001168821">
    <property type="component" value="Unassembled WGS sequence"/>
</dbReference>
<dbReference type="InterPro" id="IPR004117">
    <property type="entry name" value="7tm6_olfct_rcpt"/>
</dbReference>
<accession>A0AA38IW99</accession>
<sequence>MFQLTDIEPNSSEFYFFLSYGVIIFLQIFMCCWFGNEVEVKSNNIAYAVYECDWINFSETTKKDLIFFVMKAQRPVKLSALNLVYLSLETFMRIMKSSWSIFALLNQVASDE</sequence>
<evidence type="ECO:0000256" key="7">
    <source>
        <dbReference type="ARBA" id="ARBA00023136"/>
    </source>
</evidence>